<dbReference type="GeneID" id="24441193"/>
<name>W7X6A7_TETTS</name>
<organism evidence="1 2">
    <name type="scientific">Tetrahymena thermophila (strain SB210)</name>
    <dbReference type="NCBI Taxonomy" id="312017"/>
    <lineage>
        <taxon>Eukaryota</taxon>
        <taxon>Sar</taxon>
        <taxon>Alveolata</taxon>
        <taxon>Ciliophora</taxon>
        <taxon>Intramacronucleata</taxon>
        <taxon>Oligohymenophorea</taxon>
        <taxon>Hymenostomatida</taxon>
        <taxon>Tetrahymenina</taxon>
        <taxon>Tetrahymenidae</taxon>
        <taxon>Tetrahymena</taxon>
    </lineage>
</organism>
<dbReference type="InParanoid" id="W7X6A7"/>
<dbReference type="RefSeq" id="XP_012655566.1">
    <property type="nucleotide sequence ID" value="XM_012800112.1"/>
</dbReference>
<evidence type="ECO:0000313" key="1">
    <source>
        <dbReference type="EMBL" id="EWS71888.1"/>
    </source>
</evidence>
<proteinExistence type="predicted"/>
<dbReference type="EMBL" id="GG662452">
    <property type="protein sequence ID" value="EWS71888.1"/>
    <property type="molecule type" value="Genomic_DNA"/>
</dbReference>
<evidence type="ECO:0000313" key="2">
    <source>
        <dbReference type="Proteomes" id="UP000009168"/>
    </source>
</evidence>
<reference evidence="2" key="1">
    <citation type="journal article" date="2006" name="PLoS Biol.">
        <title>Macronuclear genome sequence of the ciliate Tetrahymena thermophila, a model eukaryote.</title>
        <authorList>
            <person name="Eisen J.A."/>
            <person name="Coyne R.S."/>
            <person name="Wu M."/>
            <person name="Wu D."/>
            <person name="Thiagarajan M."/>
            <person name="Wortman J.R."/>
            <person name="Badger J.H."/>
            <person name="Ren Q."/>
            <person name="Amedeo P."/>
            <person name="Jones K.M."/>
            <person name="Tallon L.J."/>
            <person name="Delcher A.L."/>
            <person name="Salzberg S.L."/>
            <person name="Silva J.C."/>
            <person name="Haas B.J."/>
            <person name="Majoros W.H."/>
            <person name="Farzad M."/>
            <person name="Carlton J.M."/>
            <person name="Smith R.K. Jr."/>
            <person name="Garg J."/>
            <person name="Pearlman R.E."/>
            <person name="Karrer K.M."/>
            <person name="Sun L."/>
            <person name="Manning G."/>
            <person name="Elde N.C."/>
            <person name="Turkewitz A.P."/>
            <person name="Asai D.J."/>
            <person name="Wilkes D.E."/>
            <person name="Wang Y."/>
            <person name="Cai H."/>
            <person name="Collins K."/>
            <person name="Stewart B.A."/>
            <person name="Lee S.R."/>
            <person name="Wilamowska K."/>
            <person name="Weinberg Z."/>
            <person name="Ruzzo W.L."/>
            <person name="Wloga D."/>
            <person name="Gaertig J."/>
            <person name="Frankel J."/>
            <person name="Tsao C.-C."/>
            <person name="Gorovsky M.A."/>
            <person name="Keeling P.J."/>
            <person name="Waller R.F."/>
            <person name="Patron N.J."/>
            <person name="Cherry J.M."/>
            <person name="Stover N.A."/>
            <person name="Krieger C.J."/>
            <person name="del Toro C."/>
            <person name="Ryder H.F."/>
            <person name="Williamson S.C."/>
            <person name="Barbeau R.A."/>
            <person name="Hamilton E.P."/>
            <person name="Orias E."/>
        </authorList>
    </citation>
    <scope>NUCLEOTIDE SEQUENCE [LARGE SCALE GENOMIC DNA]</scope>
    <source>
        <strain evidence="2">SB210</strain>
    </source>
</reference>
<sequence length="299" mass="35093">MKKFNELIQQDQLANSKKQMKEDRQSKIKFLKKFVEQKSKLKTPAQNLPFYDQIQEYVEYADIKFKQNQPLKQNLDIKIQNMLKFCSSKNLQSPHTFMNKQNSFQLTTNQNMNDNQVIKSSQNKISTEQSYFIQKKPSKDRFFSTKIEFEYANLQANNQNKKRVLSAIPAPLTISSLSLNRKQKFKQQHQSSQFEQNQNLKMNLIQIPLIQPVKQTLQRNSFQSDTPQSLDTAATFRTKNLSNGSQFSYLHSEFAYQTVNDSIKEEISLEANNFENQVIQNQINNQQSKIRRKTVQSII</sequence>
<dbReference type="AlphaFoldDB" id="W7X6A7"/>
<dbReference type="Proteomes" id="UP000009168">
    <property type="component" value="Unassembled WGS sequence"/>
</dbReference>
<keyword evidence="2" id="KW-1185">Reference proteome</keyword>
<dbReference type="KEGG" id="tet:TTHERM_000947324"/>
<gene>
    <name evidence="1" type="ORF">TTHERM_000947324</name>
</gene>
<protein>
    <submittedName>
        <fullName evidence="1">Uncharacterized protein</fullName>
    </submittedName>
</protein>
<accession>W7X6A7</accession>